<dbReference type="Proteomes" id="UP000700596">
    <property type="component" value="Unassembled WGS sequence"/>
</dbReference>
<gene>
    <name evidence="1" type="ORF">B0J11DRAFT_184166</name>
</gene>
<accession>A0A9P9D4X2</accession>
<dbReference type="AlphaFoldDB" id="A0A9P9D4X2"/>
<comment type="caution">
    <text evidence="1">The sequence shown here is derived from an EMBL/GenBank/DDBJ whole genome shotgun (WGS) entry which is preliminary data.</text>
</comment>
<proteinExistence type="predicted"/>
<reference evidence="1" key="1">
    <citation type="journal article" date="2021" name="Nat. Commun.">
        <title>Genetic determinants of endophytism in the Arabidopsis root mycobiome.</title>
        <authorList>
            <person name="Mesny F."/>
            <person name="Miyauchi S."/>
            <person name="Thiergart T."/>
            <person name="Pickel B."/>
            <person name="Atanasova L."/>
            <person name="Karlsson M."/>
            <person name="Huettel B."/>
            <person name="Barry K.W."/>
            <person name="Haridas S."/>
            <person name="Chen C."/>
            <person name="Bauer D."/>
            <person name="Andreopoulos W."/>
            <person name="Pangilinan J."/>
            <person name="LaButti K."/>
            <person name="Riley R."/>
            <person name="Lipzen A."/>
            <person name="Clum A."/>
            <person name="Drula E."/>
            <person name="Henrissat B."/>
            <person name="Kohler A."/>
            <person name="Grigoriev I.V."/>
            <person name="Martin F.M."/>
            <person name="Hacquard S."/>
        </authorList>
    </citation>
    <scope>NUCLEOTIDE SEQUENCE</scope>
    <source>
        <strain evidence="1">MPI-CAGE-CH-0243</strain>
    </source>
</reference>
<dbReference type="OrthoDB" id="5272396at2759"/>
<sequence length="421" mass="48896">MRNNPTFLGVPPEIRLLVYEFLFLADGVVDIGDQRNFTPALAQGTPKNLGLDVSLLQVCQQVYSEAAPILYRNHFVTHRYLFSHKRSDHPRSELQDFTSRIANKPWRVTEYIHYHWSPDGKFVCSWGPEERAKYRSDSRIDFHVLPCVMLIRKFPKCILELIPNCECLWLGPITLVNAIRGIANHVLILRYIDLGLVYAIILARNGLNGGVIFQPKSPSSNTRWDHLWKQEFTFNPEDNQLTFGHAKVPNLVDLHPDILHKIIRYALEPSRTIDIDRNEVVNLPQGLYANEYLSRLGATIYCSHHEFTKTIEIGTDEFEFPSNHYFLYQRMSPSGKIVGRRFRILFCCNIEGVRLEDLRIRLCKHGKPKDIRRPQRHRLHTSDSIDICFTVTNGSTYTTRLIHQRRWIKHGLINGRGMSVE</sequence>
<name>A0A9P9D4X2_9PLEO</name>
<evidence type="ECO:0000313" key="1">
    <source>
        <dbReference type="EMBL" id="KAH7112454.1"/>
    </source>
</evidence>
<evidence type="ECO:0000313" key="2">
    <source>
        <dbReference type="Proteomes" id="UP000700596"/>
    </source>
</evidence>
<keyword evidence="2" id="KW-1185">Reference proteome</keyword>
<protein>
    <submittedName>
        <fullName evidence="1">Uncharacterized protein</fullName>
    </submittedName>
</protein>
<organism evidence="1 2">
    <name type="scientific">Dendryphion nanum</name>
    <dbReference type="NCBI Taxonomy" id="256645"/>
    <lineage>
        <taxon>Eukaryota</taxon>
        <taxon>Fungi</taxon>
        <taxon>Dikarya</taxon>
        <taxon>Ascomycota</taxon>
        <taxon>Pezizomycotina</taxon>
        <taxon>Dothideomycetes</taxon>
        <taxon>Pleosporomycetidae</taxon>
        <taxon>Pleosporales</taxon>
        <taxon>Torulaceae</taxon>
        <taxon>Dendryphion</taxon>
    </lineage>
</organism>
<dbReference type="EMBL" id="JAGMWT010000021">
    <property type="protein sequence ID" value="KAH7112454.1"/>
    <property type="molecule type" value="Genomic_DNA"/>
</dbReference>